<evidence type="ECO:0000256" key="1">
    <source>
        <dbReference type="SAM" id="MobiDB-lite"/>
    </source>
</evidence>
<evidence type="ECO:0000313" key="4">
    <source>
        <dbReference type="EMBL" id="KAL0569677.1"/>
    </source>
</evidence>
<reference evidence="4 5" key="1">
    <citation type="submission" date="2024-02" db="EMBL/GenBank/DDBJ databases">
        <title>A draft genome for the cacao thread blight pathogen Marasmius crinis-equi.</title>
        <authorList>
            <person name="Cohen S.P."/>
            <person name="Baruah I.K."/>
            <person name="Amoako-Attah I."/>
            <person name="Bukari Y."/>
            <person name="Meinhardt L.W."/>
            <person name="Bailey B.A."/>
        </authorList>
    </citation>
    <scope>NUCLEOTIDE SEQUENCE [LARGE SCALE GENOMIC DNA]</scope>
    <source>
        <strain evidence="4 5">GH-76</strain>
    </source>
</reference>
<protein>
    <recommendedName>
        <fullName evidence="6">DUF2264 domain-containing protein</fullName>
    </recommendedName>
</protein>
<accession>A0ABR3F376</accession>
<dbReference type="PANTHER" id="PTHR35339">
    <property type="entry name" value="LINALOOL DEHYDRATASE_ISOMERASE DOMAIN-CONTAINING PROTEIN"/>
    <property type="match status" value="1"/>
</dbReference>
<dbReference type="InterPro" id="IPR049237">
    <property type="entry name" value="DUF2264_C"/>
</dbReference>
<feature type="compositionally biased region" description="Low complexity" evidence="1">
    <location>
        <begin position="563"/>
        <end position="572"/>
    </location>
</feature>
<dbReference type="PANTHER" id="PTHR35339:SF4">
    <property type="entry name" value="LINALOOL DEHYDRATASE_ISOMERASE DOMAIN-CONTAINING PROTEIN"/>
    <property type="match status" value="1"/>
</dbReference>
<evidence type="ECO:0000259" key="3">
    <source>
        <dbReference type="Pfam" id="PF20938"/>
    </source>
</evidence>
<feature type="domain" description="DUF2264" evidence="2">
    <location>
        <begin position="18"/>
        <end position="376"/>
    </location>
</feature>
<dbReference type="InterPro" id="IPR016624">
    <property type="entry name" value="UCP014753"/>
</dbReference>
<evidence type="ECO:0000259" key="2">
    <source>
        <dbReference type="Pfam" id="PF10022"/>
    </source>
</evidence>
<sequence length="678" mass="75846">MPKIFTRTSPFSSNPLQSRSDVTAMLVGLLDPLAPYTSPGGARIQLGYTATHFDETAAQLEGFSRPIWGLASLIAGGQTYQGAERWTRGFANGTDPQGDEFWGDMRNKDQRMVECSAIGYSLAVAREQFWDPLSDEAKYNLGEWLGGMNDKEMPNTNWLWFRVFANLGLSKVGSKRADLKRMKADLDHLDTFYIGDGWSRDGPEGVVQLDYYSSSFAIQVAQLLYSKLAQEEDPERCEEFRDRARKFALDFVHYFDAEGRATPFGRSLTYRSAMSAFWSAFAVAFTPSPALPELTLPEPFTWGMVKGLQLRNIRYWAKQAGAFSPDGILTLGYVYPNQNILENYNSPGSPYWACKAFICLSLPEDHPFWTSAEEPYPPAFSDIVKVLRHPLHIVSSLHTEVGTHRFILSSGQQCSYPVKQGAAKYGKFTYSSAFGYCVPSSGVGAHGRGTHEELGELGHDGMLALSDDRGETWRVRRDTREARFEPYEYREGGEVRKGEYLRSMWFPWPDVEVETFLFPPTRDAPLWHLRVHRVKSGRELWTAEGSWAVYGQREDGRHLDPVSESSSETYGTYGSGGDARATSKAGVAGIVDLSPSANRMGIPLRADANTSLIYARSVLPTLEGHIDAKEDTWIVTAVFGLPAALNIQNGEETGAKEGWIKEWRKRPEVPEVVKSLIK</sequence>
<name>A0ABR3F376_9AGAR</name>
<feature type="region of interest" description="Disordered" evidence="1">
    <location>
        <begin position="558"/>
        <end position="578"/>
    </location>
</feature>
<dbReference type="Pfam" id="PF20938">
    <property type="entry name" value="DUF2264_C"/>
    <property type="match status" value="1"/>
</dbReference>
<comment type="caution">
    <text evidence="4">The sequence shown here is derived from an EMBL/GenBank/DDBJ whole genome shotgun (WGS) entry which is preliminary data.</text>
</comment>
<evidence type="ECO:0000313" key="5">
    <source>
        <dbReference type="Proteomes" id="UP001465976"/>
    </source>
</evidence>
<dbReference type="PIRSF" id="PIRSF014753">
    <property type="entry name" value="UCP014753"/>
    <property type="match status" value="1"/>
</dbReference>
<evidence type="ECO:0008006" key="6">
    <source>
        <dbReference type="Google" id="ProtNLM"/>
    </source>
</evidence>
<dbReference type="Proteomes" id="UP001465976">
    <property type="component" value="Unassembled WGS sequence"/>
</dbReference>
<keyword evidence="5" id="KW-1185">Reference proteome</keyword>
<dbReference type="Pfam" id="PF10022">
    <property type="entry name" value="DUF2264"/>
    <property type="match status" value="1"/>
</dbReference>
<organism evidence="4 5">
    <name type="scientific">Marasmius crinis-equi</name>
    <dbReference type="NCBI Taxonomy" id="585013"/>
    <lineage>
        <taxon>Eukaryota</taxon>
        <taxon>Fungi</taxon>
        <taxon>Dikarya</taxon>
        <taxon>Basidiomycota</taxon>
        <taxon>Agaricomycotina</taxon>
        <taxon>Agaricomycetes</taxon>
        <taxon>Agaricomycetidae</taxon>
        <taxon>Agaricales</taxon>
        <taxon>Marasmiineae</taxon>
        <taxon>Marasmiaceae</taxon>
        <taxon>Marasmius</taxon>
    </lineage>
</organism>
<proteinExistence type="predicted"/>
<gene>
    <name evidence="4" type="ORF">V5O48_012290</name>
</gene>
<dbReference type="EMBL" id="JBAHYK010001071">
    <property type="protein sequence ID" value="KAL0569677.1"/>
    <property type="molecule type" value="Genomic_DNA"/>
</dbReference>
<feature type="domain" description="DUF2264" evidence="3">
    <location>
        <begin position="384"/>
        <end position="675"/>
    </location>
</feature>
<dbReference type="InterPro" id="IPR049349">
    <property type="entry name" value="DUF2264_N"/>
</dbReference>